<dbReference type="EMBL" id="JAUSUK010000001">
    <property type="protein sequence ID" value="MDQ0325772.1"/>
    <property type="molecule type" value="Genomic_DNA"/>
</dbReference>
<organism evidence="3 4">
    <name type="scientific">Rhodopseudomonas julia</name>
    <dbReference type="NCBI Taxonomy" id="200617"/>
    <lineage>
        <taxon>Bacteria</taxon>
        <taxon>Pseudomonadati</taxon>
        <taxon>Pseudomonadota</taxon>
        <taxon>Alphaproteobacteria</taxon>
        <taxon>Hyphomicrobiales</taxon>
        <taxon>Nitrobacteraceae</taxon>
        <taxon>Rhodopseudomonas</taxon>
    </lineage>
</organism>
<dbReference type="PANTHER" id="PTHR30466:SF1">
    <property type="entry name" value="FMN REDUCTASE (NADH) RUTF"/>
    <property type="match status" value="1"/>
</dbReference>
<evidence type="ECO:0000313" key="3">
    <source>
        <dbReference type="EMBL" id="MDQ0325772.1"/>
    </source>
</evidence>
<dbReference type="SUPFAM" id="SSF50475">
    <property type="entry name" value="FMN-binding split barrel"/>
    <property type="match status" value="1"/>
</dbReference>
<accession>A0ABU0C6B0</accession>
<gene>
    <name evidence="3" type="ORF">J2R99_001621</name>
</gene>
<dbReference type="RefSeq" id="WP_307153936.1">
    <property type="nucleotide sequence ID" value="NZ_JAUSUK010000001.1"/>
</dbReference>
<dbReference type="Gene3D" id="2.30.110.10">
    <property type="entry name" value="Electron Transport, Fmn-binding Protein, Chain A"/>
    <property type="match status" value="1"/>
</dbReference>
<name>A0ABU0C6B0_9BRAD</name>
<proteinExistence type="predicted"/>
<dbReference type="PANTHER" id="PTHR30466">
    <property type="entry name" value="FLAVIN REDUCTASE"/>
    <property type="match status" value="1"/>
</dbReference>
<evidence type="ECO:0000256" key="1">
    <source>
        <dbReference type="ARBA" id="ARBA00023002"/>
    </source>
</evidence>
<feature type="domain" description="Flavin reductase like" evidence="2">
    <location>
        <begin position="18"/>
        <end position="158"/>
    </location>
</feature>
<dbReference type="Pfam" id="PF01613">
    <property type="entry name" value="Flavin_Reduct"/>
    <property type="match status" value="1"/>
</dbReference>
<evidence type="ECO:0000313" key="4">
    <source>
        <dbReference type="Proteomes" id="UP001230253"/>
    </source>
</evidence>
<sequence>MDQTAASAIDPKLFRNVMSRFASGVTVVAVKTESGVRAMTANAFLSGSLNPPLTVVSVAKRAHMHPVLSEAEVYSISFLAREQEDLSNLFAGRKVEGAKAEFFDFHGAPALEGALAHIALTPHDVHECGDHSLFLGEVRGMQAKGGTPLLYYASAYHHLATEPESTTHKVANFW</sequence>
<keyword evidence="1" id="KW-0560">Oxidoreductase</keyword>
<keyword evidence="4" id="KW-1185">Reference proteome</keyword>
<dbReference type="InterPro" id="IPR050268">
    <property type="entry name" value="NADH-dep_flavin_reductase"/>
</dbReference>
<comment type="caution">
    <text evidence="3">The sequence shown here is derived from an EMBL/GenBank/DDBJ whole genome shotgun (WGS) entry which is preliminary data.</text>
</comment>
<dbReference type="Proteomes" id="UP001230253">
    <property type="component" value="Unassembled WGS sequence"/>
</dbReference>
<evidence type="ECO:0000259" key="2">
    <source>
        <dbReference type="SMART" id="SM00903"/>
    </source>
</evidence>
<protein>
    <submittedName>
        <fullName evidence="3">Flavin reductase (DIM6/NTAB) family NADH-FMN oxidoreductase RutF</fullName>
    </submittedName>
</protein>
<dbReference type="InterPro" id="IPR012349">
    <property type="entry name" value="Split_barrel_FMN-bd"/>
</dbReference>
<dbReference type="SMART" id="SM00903">
    <property type="entry name" value="Flavin_Reduct"/>
    <property type="match status" value="1"/>
</dbReference>
<reference evidence="3 4" key="1">
    <citation type="submission" date="2023-07" db="EMBL/GenBank/DDBJ databases">
        <title>Genomic Encyclopedia of Type Strains, Phase IV (KMG-IV): sequencing the most valuable type-strain genomes for metagenomic binning, comparative biology and taxonomic classification.</title>
        <authorList>
            <person name="Goeker M."/>
        </authorList>
    </citation>
    <scope>NUCLEOTIDE SEQUENCE [LARGE SCALE GENOMIC DNA]</scope>
    <source>
        <strain evidence="3 4">DSM 11549</strain>
    </source>
</reference>
<dbReference type="InterPro" id="IPR002563">
    <property type="entry name" value="Flavin_Rdtase-like_dom"/>
</dbReference>